<keyword evidence="6" id="KW-0862">Zinc</keyword>
<dbReference type="SUPFAM" id="SSF48452">
    <property type="entry name" value="TPR-like"/>
    <property type="match status" value="2"/>
</dbReference>
<dbReference type="PROSITE" id="PS01360">
    <property type="entry name" value="ZF_MYND_1"/>
    <property type="match status" value="1"/>
</dbReference>
<dbReference type="PANTHER" id="PTHR46402:SF2">
    <property type="entry name" value="HISTONE-LYSINE N-TRIMETHYLTRANSFERASE SMYD5"/>
    <property type="match status" value="1"/>
</dbReference>
<reference evidence="10 11" key="1">
    <citation type="submission" date="2024-01" db="EMBL/GenBank/DDBJ databases">
        <title>The genome of the rayed Mediterranean limpet Patella caerulea (Linnaeus, 1758).</title>
        <authorList>
            <person name="Anh-Thu Weber A."/>
            <person name="Halstead-Nussloch G."/>
        </authorList>
    </citation>
    <scope>NUCLEOTIDE SEQUENCE [LARGE SCALE GENOMIC DNA]</scope>
    <source>
        <strain evidence="10">AATW-2023a</strain>
        <tissue evidence="10">Whole specimen</tissue>
    </source>
</reference>
<keyword evidence="2" id="KW-0808">Transferase</keyword>
<organism evidence="10 11">
    <name type="scientific">Patella caerulea</name>
    <name type="common">Rayed Mediterranean limpet</name>
    <dbReference type="NCBI Taxonomy" id="87958"/>
    <lineage>
        <taxon>Eukaryota</taxon>
        <taxon>Metazoa</taxon>
        <taxon>Spiralia</taxon>
        <taxon>Lophotrochozoa</taxon>
        <taxon>Mollusca</taxon>
        <taxon>Gastropoda</taxon>
        <taxon>Patellogastropoda</taxon>
        <taxon>Patelloidea</taxon>
        <taxon>Patellidae</taxon>
        <taxon>Patella</taxon>
    </lineage>
</organism>
<evidence type="ECO:0000256" key="4">
    <source>
        <dbReference type="ARBA" id="ARBA00022723"/>
    </source>
</evidence>
<dbReference type="Gene3D" id="6.10.140.2220">
    <property type="match status" value="1"/>
</dbReference>
<dbReference type="EMBL" id="JAZGQO010000009">
    <property type="protein sequence ID" value="KAK6178480.1"/>
    <property type="molecule type" value="Genomic_DNA"/>
</dbReference>
<gene>
    <name evidence="10" type="ORF">SNE40_013266</name>
</gene>
<evidence type="ECO:0000259" key="8">
    <source>
        <dbReference type="PROSITE" id="PS50280"/>
    </source>
</evidence>
<dbReference type="Pfam" id="PF01753">
    <property type="entry name" value="zf-MYND"/>
    <property type="match status" value="2"/>
</dbReference>
<dbReference type="Gene3D" id="1.25.40.10">
    <property type="entry name" value="Tetratricopeptide repeat domain"/>
    <property type="match status" value="1"/>
</dbReference>
<comment type="caution">
    <text evidence="10">The sequence shown here is derived from an EMBL/GenBank/DDBJ whole genome shotgun (WGS) entry which is preliminary data.</text>
</comment>
<dbReference type="GO" id="GO:0032259">
    <property type="term" value="P:methylation"/>
    <property type="evidence" value="ECO:0007669"/>
    <property type="project" value="UniProtKB-KW"/>
</dbReference>
<accession>A0AAN8JKM5</accession>
<keyword evidence="1" id="KW-0489">Methyltransferase</keyword>
<proteinExistence type="predicted"/>
<dbReference type="InterPro" id="IPR046341">
    <property type="entry name" value="SET_dom_sf"/>
</dbReference>
<dbReference type="InterPro" id="IPR001214">
    <property type="entry name" value="SET_dom"/>
</dbReference>
<evidence type="ECO:0000256" key="6">
    <source>
        <dbReference type="ARBA" id="ARBA00022833"/>
    </source>
</evidence>
<dbReference type="SUPFAM" id="SSF82199">
    <property type="entry name" value="SET domain"/>
    <property type="match status" value="1"/>
</dbReference>
<feature type="domain" description="SET" evidence="8">
    <location>
        <begin position="316"/>
        <end position="646"/>
    </location>
</feature>
<dbReference type="InterPro" id="IPR019734">
    <property type="entry name" value="TPR_rpt"/>
</dbReference>
<dbReference type="GO" id="GO:0045814">
    <property type="term" value="P:negative regulation of gene expression, epigenetic"/>
    <property type="evidence" value="ECO:0007669"/>
    <property type="project" value="TreeGrafter"/>
</dbReference>
<keyword evidence="4" id="KW-0479">Metal-binding</keyword>
<dbReference type="PROSITE" id="PS50865">
    <property type="entry name" value="ZF_MYND_2"/>
    <property type="match status" value="2"/>
</dbReference>
<dbReference type="GO" id="GO:0008270">
    <property type="term" value="F:zinc ion binding"/>
    <property type="evidence" value="ECO:0007669"/>
    <property type="project" value="UniProtKB-KW"/>
</dbReference>
<feature type="domain" description="MYND-type" evidence="9">
    <location>
        <begin position="360"/>
        <end position="427"/>
    </location>
</feature>
<feature type="domain" description="MYND-type" evidence="9">
    <location>
        <begin position="682"/>
        <end position="724"/>
    </location>
</feature>
<dbReference type="Gene3D" id="2.170.270.10">
    <property type="entry name" value="SET domain"/>
    <property type="match status" value="1"/>
</dbReference>
<evidence type="ECO:0000256" key="2">
    <source>
        <dbReference type="ARBA" id="ARBA00022679"/>
    </source>
</evidence>
<evidence type="ECO:0000313" key="11">
    <source>
        <dbReference type="Proteomes" id="UP001347796"/>
    </source>
</evidence>
<evidence type="ECO:0000256" key="5">
    <source>
        <dbReference type="ARBA" id="ARBA00022771"/>
    </source>
</evidence>
<keyword evidence="3" id="KW-0949">S-adenosyl-L-methionine</keyword>
<dbReference type="InterPro" id="IPR011990">
    <property type="entry name" value="TPR-like_helical_dom_sf"/>
</dbReference>
<dbReference type="PROSITE" id="PS50280">
    <property type="entry name" value="SET"/>
    <property type="match status" value="1"/>
</dbReference>
<dbReference type="Pfam" id="PF00856">
    <property type="entry name" value="SET"/>
    <property type="match status" value="1"/>
</dbReference>
<dbReference type="InterPro" id="IPR002893">
    <property type="entry name" value="Znf_MYND"/>
</dbReference>
<protein>
    <submittedName>
        <fullName evidence="10">Uncharacterized protein</fullName>
    </submittedName>
</protein>
<evidence type="ECO:0000256" key="7">
    <source>
        <dbReference type="PROSITE-ProRule" id="PRU00134"/>
    </source>
</evidence>
<dbReference type="GO" id="GO:0042799">
    <property type="term" value="F:histone H4K20 methyltransferase activity"/>
    <property type="evidence" value="ECO:0007669"/>
    <property type="project" value="TreeGrafter"/>
</dbReference>
<evidence type="ECO:0000256" key="1">
    <source>
        <dbReference type="ARBA" id="ARBA00022603"/>
    </source>
</evidence>
<keyword evidence="5 7" id="KW-0863">Zinc-finger</keyword>
<evidence type="ECO:0000256" key="3">
    <source>
        <dbReference type="ARBA" id="ARBA00022691"/>
    </source>
</evidence>
<dbReference type="AlphaFoldDB" id="A0AAN8JKM5"/>
<sequence>MGDQVHAALLSEPDLKELESEAEEYFNNKEFEKAVEKYGSILAGRGSENVTTLLKRAECYMNLKLYQNAHSDAKHALRMEPKNLDVIIMCGQACIELLLFEEALNYFQDGLKIDAKNKTITTSLKTLHQKIVKDFTIKGRVEEQTYNALKFCSQDPYPGDSDTLNQEYEILSSKYHIPGEEKILAYNQQEAAWHATQAFRIRGKSLSQAIAECSIAVSKDPTNIVYRQLRGDMWLEKDESLKALSDFWAIPKGQRSYDVWKVGGTILRTIDLPISAEFWFRKATKLSPPNDEEAATLFQQVRVERLYGPLTSDFPVKVEFRQFGRGLYAKEDIKEGDLAFVDSPVVKAQVIRSNHEITACNHCARSLLTAAEYFGDMLKDMKSDERELVDRYWPNVTPIYCEDCKKVKYCSDDCRLEAYDLYHQIICPKKNPASIEIYDLIDNDGWGYRADGSRGEIWAGHYSILILSNIWASIIVEAKRLMFKDGLSTPTTEHWARAKAPYRRFIAYGTTSVTKRMPDMLPVFQRVFKQCGDGVSFDVTAEEFNGRYYQATCNLQEFSARTTPYHIFMTNLSMDERMRGLKMVKYLEKASPYASFCGMFPLHACLNHSCCNNVEIRDGDCSDRPGVHVVAKKFIKAGEELFTTYIDSKLRRNLRRAWLYKSFNFWCLCPRCKFEGDDSNVCTNCNVEAEEDKQFPGCSKCKRAWYCSVKCQKDSWKRGHKAICNYGHSDVAGSILPVPWVDNKYI</sequence>
<dbReference type="SMART" id="SM00028">
    <property type="entry name" value="TPR"/>
    <property type="match status" value="2"/>
</dbReference>
<dbReference type="Proteomes" id="UP001347796">
    <property type="component" value="Unassembled WGS sequence"/>
</dbReference>
<name>A0AAN8JKM5_PATCE</name>
<dbReference type="PANTHER" id="PTHR46402">
    <property type="entry name" value="SET AND MYND DOMAIN-CONTAINING PROTEIN 5"/>
    <property type="match status" value="1"/>
</dbReference>
<evidence type="ECO:0000313" key="10">
    <source>
        <dbReference type="EMBL" id="KAK6178480.1"/>
    </source>
</evidence>
<evidence type="ECO:0000259" key="9">
    <source>
        <dbReference type="PROSITE" id="PS50865"/>
    </source>
</evidence>
<dbReference type="SUPFAM" id="SSF144232">
    <property type="entry name" value="HIT/MYND zinc finger-like"/>
    <property type="match status" value="2"/>
</dbReference>
<dbReference type="CDD" id="cd20071">
    <property type="entry name" value="SET_SMYD"/>
    <property type="match status" value="1"/>
</dbReference>
<keyword evidence="11" id="KW-1185">Reference proteome</keyword>